<evidence type="ECO:0000313" key="6">
    <source>
        <dbReference type="Proteomes" id="UP001629230"/>
    </source>
</evidence>
<dbReference type="EMBL" id="JAQQEZ010000028">
    <property type="protein sequence ID" value="MFM0005393.1"/>
    <property type="molecule type" value="Genomic_DNA"/>
</dbReference>
<sequence length="116" mass="12619">FFFNRAGWGWGAWRARPPPRLQIPHDMSILGFDGLAMGELLSPALASICAPNREIGCAAWQRLLARVTGTYEALNETSLTLTLPHSLRQGATIAAISNRNDAMPVRASTSAERPFA</sequence>
<name>A0ABW9AZE8_9BURK</name>
<proteinExistence type="predicted"/>
<keyword evidence="1" id="KW-0805">Transcription regulation</keyword>
<comment type="caution">
    <text evidence="5">The sequence shown here is derived from an EMBL/GenBank/DDBJ whole genome shotgun (WGS) entry which is preliminary data.</text>
</comment>
<keyword evidence="3" id="KW-0804">Transcription</keyword>
<dbReference type="InterPro" id="IPR028082">
    <property type="entry name" value="Peripla_BP_I"/>
</dbReference>
<feature type="domain" description="Transcriptional regulator LacI/GalR-like sensor" evidence="4">
    <location>
        <begin position="20"/>
        <end position="75"/>
    </location>
</feature>
<protein>
    <submittedName>
        <fullName evidence="5">Substrate-binding domain-containing protein</fullName>
    </submittedName>
</protein>
<dbReference type="Gene3D" id="3.40.50.2300">
    <property type="match status" value="2"/>
</dbReference>
<dbReference type="Proteomes" id="UP001629230">
    <property type="component" value="Unassembled WGS sequence"/>
</dbReference>
<evidence type="ECO:0000256" key="2">
    <source>
        <dbReference type="ARBA" id="ARBA00023125"/>
    </source>
</evidence>
<keyword evidence="2" id="KW-0238">DNA-binding</keyword>
<evidence type="ECO:0000256" key="3">
    <source>
        <dbReference type="ARBA" id="ARBA00023163"/>
    </source>
</evidence>
<feature type="non-terminal residue" evidence="5">
    <location>
        <position position="1"/>
    </location>
</feature>
<dbReference type="InterPro" id="IPR046335">
    <property type="entry name" value="LacI/GalR-like_sensor"/>
</dbReference>
<organism evidence="5 6">
    <name type="scientific">Paraburkholderia dipogonis</name>
    <dbReference type="NCBI Taxonomy" id="1211383"/>
    <lineage>
        <taxon>Bacteria</taxon>
        <taxon>Pseudomonadati</taxon>
        <taxon>Pseudomonadota</taxon>
        <taxon>Betaproteobacteria</taxon>
        <taxon>Burkholderiales</taxon>
        <taxon>Burkholderiaceae</taxon>
        <taxon>Paraburkholderia</taxon>
    </lineage>
</organism>
<dbReference type="SUPFAM" id="SSF53822">
    <property type="entry name" value="Periplasmic binding protein-like I"/>
    <property type="match status" value="1"/>
</dbReference>
<dbReference type="Pfam" id="PF13377">
    <property type="entry name" value="Peripla_BP_3"/>
    <property type="match status" value="1"/>
</dbReference>
<dbReference type="RefSeq" id="WP_408180122.1">
    <property type="nucleotide sequence ID" value="NZ_JAQQEZ010000028.1"/>
</dbReference>
<evidence type="ECO:0000256" key="1">
    <source>
        <dbReference type="ARBA" id="ARBA00023015"/>
    </source>
</evidence>
<keyword evidence="6" id="KW-1185">Reference proteome</keyword>
<evidence type="ECO:0000259" key="4">
    <source>
        <dbReference type="Pfam" id="PF13377"/>
    </source>
</evidence>
<gene>
    <name evidence="5" type="ORF">PQR57_30870</name>
</gene>
<accession>A0ABW9AZE8</accession>
<reference evidence="5 6" key="1">
    <citation type="journal article" date="2024" name="Chem. Sci.">
        <title>Discovery of megapolipeptins by genome mining of a Burkholderiales bacteria collection.</title>
        <authorList>
            <person name="Paulo B.S."/>
            <person name="Recchia M.J.J."/>
            <person name="Lee S."/>
            <person name="Fergusson C.H."/>
            <person name="Romanowski S.B."/>
            <person name="Hernandez A."/>
            <person name="Krull N."/>
            <person name="Liu D.Y."/>
            <person name="Cavanagh H."/>
            <person name="Bos A."/>
            <person name="Gray C.A."/>
            <person name="Murphy B.T."/>
            <person name="Linington R.G."/>
            <person name="Eustaquio A.S."/>
        </authorList>
    </citation>
    <scope>NUCLEOTIDE SEQUENCE [LARGE SCALE GENOMIC DNA]</scope>
    <source>
        <strain evidence="5 6">RL17-350-BIC-A</strain>
    </source>
</reference>
<evidence type="ECO:0000313" key="5">
    <source>
        <dbReference type="EMBL" id="MFM0005393.1"/>
    </source>
</evidence>